<dbReference type="eggNOG" id="ENOG502SKMP">
    <property type="taxonomic scope" value="Eukaryota"/>
</dbReference>
<reference evidence="11 12" key="1">
    <citation type="journal article" date="2012" name="Genome Biol.">
        <title>Sequencing three crocodilian genomes to illuminate the evolution of archosaurs and amniotes.</title>
        <authorList>
            <person name="St John J.A."/>
            <person name="Braun E.L."/>
            <person name="Isberg S.R."/>
            <person name="Miles L.G."/>
            <person name="Chong A.Y."/>
            <person name="Gongora J."/>
            <person name="Dalzell P."/>
            <person name="Moran C."/>
            <person name="Bed'hom B."/>
            <person name="Abzhanov A."/>
            <person name="Burgess S.C."/>
            <person name="Cooksey A.M."/>
            <person name="Castoe T.A."/>
            <person name="Crawford N.G."/>
            <person name="Densmore L.D."/>
            <person name="Drew J.C."/>
            <person name="Edwards S.V."/>
            <person name="Faircloth B.C."/>
            <person name="Fujita M.K."/>
            <person name="Greenwold M.J."/>
            <person name="Hoffmann F.G."/>
            <person name="Howard J.M."/>
            <person name="Iguchi T."/>
            <person name="Janes D.E."/>
            <person name="Khan S.Y."/>
            <person name="Kohno S."/>
            <person name="de Koning A.J."/>
            <person name="Lance S.L."/>
            <person name="McCarthy F.M."/>
            <person name="McCormack J.E."/>
            <person name="Merchant M.E."/>
            <person name="Peterson D.G."/>
            <person name="Pollock D.D."/>
            <person name="Pourmand N."/>
            <person name="Raney B.J."/>
            <person name="Roessler K.A."/>
            <person name="Sanford J.R."/>
            <person name="Sawyer R.H."/>
            <person name="Schmidt C.J."/>
            <person name="Triplett E.W."/>
            <person name="Tuberville T.D."/>
            <person name="Venegas-Anaya M."/>
            <person name="Howard J.T."/>
            <person name="Jarvis E.D."/>
            <person name="Guillette L.J.Jr."/>
            <person name="Glenn T.C."/>
            <person name="Green R.E."/>
            <person name="Ray D.A."/>
        </authorList>
    </citation>
    <scope>NUCLEOTIDE SEQUENCE [LARGE SCALE GENOMIC DNA]</scope>
    <source>
        <strain evidence="11">KSC_2009_1</strain>
    </source>
</reference>
<comment type="subcellular location">
    <subcellularLocation>
        <location evidence="1">Cell membrane</location>
        <topology evidence="1">Multi-pass membrane protein</topology>
    </subcellularLocation>
</comment>
<keyword evidence="6" id="KW-0807">Transducer</keyword>
<feature type="transmembrane region" description="Helical" evidence="9">
    <location>
        <begin position="44"/>
        <end position="63"/>
    </location>
</feature>
<keyword evidence="5 9" id="KW-1133">Transmembrane helix</keyword>
<dbReference type="GO" id="GO:0005886">
    <property type="term" value="C:plasma membrane"/>
    <property type="evidence" value="ECO:0007669"/>
    <property type="project" value="UniProtKB-SubCell"/>
</dbReference>
<evidence type="ECO:0000313" key="11">
    <source>
        <dbReference type="EMBL" id="KYO28071.1"/>
    </source>
</evidence>
<keyword evidence="8" id="KW-0675">Receptor</keyword>
<keyword evidence="4" id="KW-0552">Olfaction</keyword>
<evidence type="ECO:0000256" key="9">
    <source>
        <dbReference type="SAM" id="Phobius"/>
    </source>
</evidence>
<comment type="caution">
    <text evidence="11">The sequence shown here is derived from an EMBL/GenBank/DDBJ whole genome shotgun (WGS) entry which is preliminary data.</text>
</comment>
<evidence type="ECO:0000256" key="8">
    <source>
        <dbReference type="ARBA" id="ARBA00023170"/>
    </source>
</evidence>
<evidence type="ECO:0000256" key="5">
    <source>
        <dbReference type="ARBA" id="ARBA00022989"/>
    </source>
</evidence>
<evidence type="ECO:0000256" key="10">
    <source>
        <dbReference type="SAM" id="SignalP"/>
    </source>
</evidence>
<dbReference type="InterPro" id="IPR050516">
    <property type="entry name" value="Olfactory_GPCR"/>
</dbReference>
<dbReference type="GO" id="GO:0004930">
    <property type="term" value="F:G protein-coupled receptor activity"/>
    <property type="evidence" value="ECO:0007669"/>
    <property type="project" value="UniProtKB-KW"/>
</dbReference>
<keyword evidence="2" id="KW-1003">Cell membrane</keyword>
<dbReference type="InterPro" id="IPR000276">
    <property type="entry name" value="GPCR_Rhodpsn"/>
</dbReference>
<evidence type="ECO:0000256" key="7">
    <source>
        <dbReference type="ARBA" id="ARBA00023136"/>
    </source>
</evidence>
<keyword evidence="12" id="KW-1185">Reference proteome</keyword>
<dbReference type="EMBL" id="AKHW03005047">
    <property type="protein sequence ID" value="KYO28071.1"/>
    <property type="molecule type" value="Genomic_DNA"/>
</dbReference>
<evidence type="ECO:0000313" key="12">
    <source>
        <dbReference type="Proteomes" id="UP000050525"/>
    </source>
</evidence>
<dbReference type="Proteomes" id="UP000050525">
    <property type="component" value="Unassembled WGS sequence"/>
</dbReference>
<accession>A0A151MU63</accession>
<feature type="signal peptide" evidence="10">
    <location>
        <begin position="1"/>
        <end position="16"/>
    </location>
</feature>
<evidence type="ECO:0008006" key="13">
    <source>
        <dbReference type="Google" id="ProtNLM"/>
    </source>
</evidence>
<sequence>MYFFLAILAALEICYSSVIAPLTLASLLSGKKATISLAGCGTQMFFFIFLGGADCMLLAVMAFDRHLKGRLIGAEINEASRT</sequence>
<evidence type="ECO:0000256" key="3">
    <source>
        <dbReference type="ARBA" id="ARBA00022692"/>
    </source>
</evidence>
<dbReference type="Pfam" id="PF00001">
    <property type="entry name" value="7tm_1"/>
    <property type="match status" value="1"/>
</dbReference>
<evidence type="ECO:0000256" key="2">
    <source>
        <dbReference type="ARBA" id="ARBA00022475"/>
    </source>
</evidence>
<keyword evidence="6" id="KW-0297">G-protein coupled receptor</keyword>
<protein>
    <recommendedName>
        <fullName evidence="13">G-protein coupled receptors family 1 profile domain-containing protein</fullName>
    </recommendedName>
</protein>
<evidence type="ECO:0000256" key="1">
    <source>
        <dbReference type="ARBA" id="ARBA00004651"/>
    </source>
</evidence>
<keyword evidence="4" id="KW-0716">Sensory transduction</keyword>
<evidence type="ECO:0000256" key="6">
    <source>
        <dbReference type="ARBA" id="ARBA00023040"/>
    </source>
</evidence>
<dbReference type="GO" id="GO:0007608">
    <property type="term" value="P:sensory perception of smell"/>
    <property type="evidence" value="ECO:0007669"/>
    <property type="project" value="UniProtKB-KW"/>
</dbReference>
<dbReference type="AlphaFoldDB" id="A0A151MU63"/>
<gene>
    <name evidence="11" type="ORF">Y1Q_0005070</name>
</gene>
<dbReference type="PANTHER" id="PTHR26452">
    <property type="entry name" value="OLFACTORY RECEPTOR"/>
    <property type="match status" value="1"/>
</dbReference>
<proteinExistence type="predicted"/>
<keyword evidence="7 9" id="KW-0472">Membrane</keyword>
<evidence type="ECO:0000256" key="4">
    <source>
        <dbReference type="ARBA" id="ARBA00022725"/>
    </source>
</evidence>
<keyword evidence="3 9" id="KW-0812">Transmembrane</keyword>
<organism evidence="11 12">
    <name type="scientific">Alligator mississippiensis</name>
    <name type="common">American alligator</name>
    <dbReference type="NCBI Taxonomy" id="8496"/>
    <lineage>
        <taxon>Eukaryota</taxon>
        <taxon>Metazoa</taxon>
        <taxon>Chordata</taxon>
        <taxon>Craniata</taxon>
        <taxon>Vertebrata</taxon>
        <taxon>Euteleostomi</taxon>
        <taxon>Archelosauria</taxon>
        <taxon>Archosauria</taxon>
        <taxon>Crocodylia</taxon>
        <taxon>Alligatoridae</taxon>
        <taxon>Alligatorinae</taxon>
        <taxon>Alligator</taxon>
    </lineage>
</organism>
<name>A0A151MU63_ALLMI</name>
<dbReference type="SUPFAM" id="SSF81321">
    <property type="entry name" value="Family A G protein-coupled receptor-like"/>
    <property type="match status" value="1"/>
</dbReference>
<dbReference type="Gene3D" id="1.20.1070.10">
    <property type="entry name" value="Rhodopsin 7-helix transmembrane proteins"/>
    <property type="match status" value="1"/>
</dbReference>
<keyword evidence="10" id="KW-0732">Signal</keyword>
<feature type="chain" id="PRO_5007585460" description="G-protein coupled receptors family 1 profile domain-containing protein" evidence="10">
    <location>
        <begin position="17"/>
        <end position="82"/>
    </location>
</feature>